<accession>A0A2I0W8M8</accession>
<reference evidence="1 2" key="1">
    <citation type="journal article" date="2016" name="Sci. Rep.">
        <title>The Dendrobium catenatum Lindl. genome sequence provides insights into polysaccharide synthase, floral development and adaptive evolution.</title>
        <authorList>
            <person name="Zhang G.Q."/>
            <person name="Xu Q."/>
            <person name="Bian C."/>
            <person name="Tsai W.C."/>
            <person name="Yeh C.M."/>
            <person name="Liu K.W."/>
            <person name="Yoshida K."/>
            <person name="Zhang L.S."/>
            <person name="Chang S.B."/>
            <person name="Chen F."/>
            <person name="Shi Y."/>
            <person name="Su Y.Y."/>
            <person name="Zhang Y.Q."/>
            <person name="Chen L.J."/>
            <person name="Yin Y."/>
            <person name="Lin M."/>
            <person name="Huang H."/>
            <person name="Deng H."/>
            <person name="Wang Z.W."/>
            <person name="Zhu S.L."/>
            <person name="Zhao X."/>
            <person name="Deng C."/>
            <person name="Niu S.C."/>
            <person name="Huang J."/>
            <person name="Wang M."/>
            <person name="Liu G.H."/>
            <person name="Yang H.J."/>
            <person name="Xiao X.J."/>
            <person name="Hsiao Y.Y."/>
            <person name="Wu W.L."/>
            <person name="Chen Y.Y."/>
            <person name="Mitsuda N."/>
            <person name="Ohme-Takagi M."/>
            <person name="Luo Y.B."/>
            <person name="Van de Peer Y."/>
            <person name="Liu Z.J."/>
        </authorList>
    </citation>
    <scope>NUCLEOTIDE SEQUENCE [LARGE SCALE GENOMIC DNA]</scope>
    <source>
        <tissue evidence="1">The whole plant</tissue>
    </source>
</reference>
<name>A0A2I0W8M8_9ASPA</name>
<reference evidence="1 2" key="2">
    <citation type="journal article" date="2017" name="Nature">
        <title>The Apostasia genome and the evolution of orchids.</title>
        <authorList>
            <person name="Zhang G.Q."/>
            <person name="Liu K.W."/>
            <person name="Li Z."/>
            <person name="Lohaus R."/>
            <person name="Hsiao Y.Y."/>
            <person name="Niu S.C."/>
            <person name="Wang J.Y."/>
            <person name="Lin Y.C."/>
            <person name="Xu Q."/>
            <person name="Chen L.J."/>
            <person name="Yoshida K."/>
            <person name="Fujiwara S."/>
            <person name="Wang Z.W."/>
            <person name="Zhang Y.Q."/>
            <person name="Mitsuda N."/>
            <person name="Wang M."/>
            <person name="Liu G.H."/>
            <person name="Pecoraro L."/>
            <person name="Huang H.X."/>
            <person name="Xiao X.J."/>
            <person name="Lin M."/>
            <person name="Wu X.Y."/>
            <person name="Wu W.L."/>
            <person name="Chen Y.Y."/>
            <person name="Chang S.B."/>
            <person name="Sakamoto S."/>
            <person name="Ohme-Takagi M."/>
            <person name="Yagi M."/>
            <person name="Zeng S.J."/>
            <person name="Shen C.Y."/>
            <person name="Yeh C.M."/>
            <person name="Luo Y.B."/>
            <person name="Tsai W.C."/>
            <person name="Van de Peer Y."/>
            <person name="Liu Z.J."/>
        </authorList>
    </citation>
    <scope>NUCLEOTIDE SEQUENCE [LARGE SCALE GENOMIC DNA]</scope>
    <source>
        <tissue evidence="1">The whole plant</tissue>
    </source>
</reference>
<evidence type="ECO:0000313" key="2">
    <source>
        <dbReference type="Proteomes" id="UP000233837"/>
    </source>
</evidence>
<dbReference type="Proteomes" id="UP000233837">
    <property type="component" value="Unassembled WGS sequence"/>
</dbReference>
<keyword evidence="2" id="KW-1185">Reference proteome</keyword>
<organism evidence="1 2">
    <name type="scientific">Dendrobium catenatum</name>
    <dbReference type="NCBI Taxonomy" id="906689"/>
    <lineage>
        <taxon>Eukaryota</taxon>
        <taxon>Viridiplantae</taxon>
        <taxon>Streptophyta</taxon>
        <taxon>Embryophyta</taxon>
        <taxon>Tracheophyta</taxon>
        <taxon>Spermatophyta</taxon>
        <taxon>Magnoliopsida</taxon>
        <taxon>Liliopsida</taxon>
        <taxon>Asparagales</taxon>
        <taxon>Orchidaceae</taxon>
        <taxon>Epidendroideae</taxon>
        <taxon>Malaxideae</taxon>
        <taxon>Dendrobiinae</taxon>
        <taxon>Dendrobium</taxon>
    </lineage>
</organism>
<protein>
    <submittedName>
        <fullName evidence="1">Uncharacterized protein</fullName>
    </submittedName>
</protein>
<sequence>MTDPEVDHGFILDAHGGIHIVRSPFFDFGFGFDDTVEDYLNRILPHLVDILDDQFLDYEWTINGHPLVSPTPASSPATSPLGITCVIVQKRRAEIPMRHRIPEISHASDCRRIPEILHEILRAALIYDQILHIQPTFASLPVFPATVPRSNDHMRR</sequence>
<dbReference type="EMBL" id="KZ502845">
    <property type="protein sequence ID" value="PKU72017.1"/>
    <property type="molecule type" value="Genomic_DNA"/>
</dbReference>
<proteinExistence type="predicted"/>
<gene>
    <name evidence="1" type="ORF">MA16_Dca007381</name>
</gene>
<dbReference type="AlphaFoldDB" id="A0A2I0W8M8"/>
<evidence type="ECO:0000313" key="1">
    <source>
        <dbReference type="EMBL" id="PKU72017.1"/>
    </source>
</evidence>